<dbReference type="STRING" id="1033731.SAMN05444145_107115"/>
<protein>
    <submittedName>
        <fullName evidence="6">Glycosyl hydrolases family 39</fullName>
    </submittedName>
</protein>
<gene>
    <name evidence="6" type="ORF">SAMN05444145_107115</name>
</gene>
<feature type="chain" id="PRO_5010179780" evidence="4">
    <location>
        <begin position="23"/>
        <end position="490"/>
    </location>
</feature>
<dbReference type="AlphaFoldDB" id="A0A1H4EJ99"/>
<dbReference type="GO" id="GO:0004553">
    <property type="term" value="F:hydrolase activity, hydrolyzing O-glycosyl compounds"/>
    <property type="evidence" value="ECO:0007669"/>
    <property type="project" value="TreeGrafter"/>
</dbReference>
<accession>A0A1H4EJ99</accession>
<dbReference type="RefSeq" id="WP_010265398.1">
    <property type="nucleotide sequence ID" value="NZ_CAEG01000016.1"/>
</dbReference>
<evidence type="ECO:0000256" key="2">
    <source>
        <dbReference type="ARBA" id="ARBA00022801"/>
    </source>
</evidence>
<keyword evidence="2 6" id="KW-0378">Hydrolase</keyword>
<evidence type="ECO:0000259" key="5">
    <source>
        <dbReference type="Pfam" id="PF01229"/>
    </source>
</evidence>
<dbReference type="Gene3D" id="3.20.20.80">
    <property type="entry name" value="Glycosidases"/>
    <property type="match status" value="1"/>
</dbReference>
<dbReference type="Proteomes" id="UP000183253">
    <property type="component" value="Unassembled WGS sequence"/>
</dbReference>
<feature type="domain" description="Glycosyl hydrolases family 39 N-terminal catalytic" evidence="5">
    <location>
        <begin position="97"/>
        <end position="246"/>
    </location>
</feature>
<keyword evidence="3" id="KW-0326">Glycosidase</keyword>
<sequence length="490" mass="54755">MKKTFFLSLSGLMLALAAPAQHWSLTWKKLQTVSPGLEQIGLVSTASSRELANPRWSVGCECLDREYADFSAYKPYVGELGVGAARIQSGWARCEKEKGKYEFEWLDEAVDGLRGQGIRPWMCLAYGNPVYGAQKSLGSRIFTDEKTLQAWERYVTAVARRYKGRVSEWEVWNEPNLRGADQSAAYAELLIRTAEAVRKVDSGAVIIGFGLSRMPVGFTGRVLDILRERGKLGLIDYVSFHPYHENPDDATPGIEALAELVASYDPRIRLFQGESGCPSILEWAHALRYHEWSEYSQAKWVARRLANDFALGIRSSIFAIVDNQYPNMLQSFGLLRTNLLKQVVYKRPSYHAMQHMVNLLHSGVKPAGRPAFTANTAREIALVGLSDADDKPIGVMFWYSDRIPGDELAWDKVELSVEGLSLKDPVLVDAVTGRIFDLPLPHGSRDGGRMKLTGCPVWDAPMLLMERSAVPFRGEAVERKAAGTNQDMLY</sequence>
<evidence type="ECO:0000256" key="1">
    <source>
        <dbReference type="ARBA" id="ARBA00008875"/>
    </source>
</evidence>
<dbReference type="InterPro" id="IPR017853">
    <property type="entry name" value="GH"/>
</dbReference>
<dbReference type="PANTHER" id="PTHR12631">
    <property type="entry name" value="ALPHA-L-IDURONIDASE"/>
    <property type="match status" value="1"/>
</dbReference>
<evidence type="ECO:0000256" key="3">
    <source>
        <dbReference type="ARBA" id="ARBA00023295"/>
    </source>
</evidence>
<dbReference type="EMBL" id="FNRI01000007">
    <property type="protein sequence ID" value="SEA84660.1"/>
    <property type="molecule type" value="Genomic_DNA"/>
</dbReference>
<dbReference type="OrthoDB" id="912485at2"/>
<evidence type="ECO:0000313" key="7">
    <source>
        <dbReference type="Proteomes" id="UP000183253"/>
    </source>
</evidence>
<dbReference type="InterPro" id="IPR049166">
    <property type="entry name" value="GH39_cat"/>
</dbReference>
<organism evidence="6 7">
    <name type="scientific">Alistipes timonensis JC136</name>
    <dbReference type="NCBI Taxonomy" id="1033731"/>
    <lineage>
        <taxon>Bacteria</taxon>
        <taxon>Pseudomonadati</taxon>
        <taxon>Bacteroidota</taxon>
        <taxon>Bacteroidia</taxon>
        <taxon>Bacteroidales</taxon>
        <taxon>Rikenellaceae</taxon>
        <taxon>Alistipes</taxon>
    </lineage>
</organism>
<evidence type="ECO:0000313" key="6">
    <source>
        <dbReference type="EMBL" id="SEA84660.1"/>
    </source>
</evidence>
<keyword evidence="7" id="KW-1185">Reference proteome</keyword>
<dbReference type="SUPFAM" id="SSF51445">
    <property type="entry name" value="(Trans)glycosidases"/>
    <property type="match status" value="1"/>
</dbReference>
<dbReference type="Pfam" id="PF01229">
    <property type="entry name" value="Glyco_hydro_39"/>
    <property type="match status" value="1"/>
</dbReference>
<dbReference type="PANTHER" id="PTHR12631:SF10">
    <property type="entry name" value="BETA-XYLOSIDASE-LIKE PROTEIN-RELATED"/>
    <property type="match status" value="1"/>
</dbReference>
<keyword evidence="4" id="KW-0732">Signal</keyword>
<evidence type="ECO:0000256" key="4">
    <source>
        <dbReference type="SAM" id="SignalP"/>
    </source>
</evidence>
<dbReference type="InterPro" id="IPR051923">
    <property type="entry name" value="Glycosyl_Hydrolase_39"/>
</dbReference>
<name>A0A1H4EJ99_9BACT</name>
<reference evidence="6 7" key="1">
    <citation type="submission" date="2016-10" db="EMBL/GenBank/DDBJ databases">
        <authorList>
            <person name="de Groot N.N."/>
        </authorList>
    </citation>
    <scope>NUCLEOTIDE SEQUENCE [LARGE SCALE GENOMIC DNA]</scope>
    <source>
        <strain evidence="6 7">DSM 25383</strain>
    </source>
</reference>
<feature type="signal peptide" evidence="4">
    <location>
        <begin position="1"/>
        <end position="22"/>
    </location>
</feature>
<proteinExistence type="inferred from homology"/>
<comment type="similarity">
    <text evidence="1">Belongs to the glycosyl hydrolase 39 family.</text>
</comment>